<proteinExistence type="predicted"/>
<feature type="region of interest" description="Disordered" evidence="1">
    <location>
        <begin position="132"/>
        <end position="164"/>
    </location>
</feature>
<evidence type="ECO:0000313" key="3">
    <source>
        <dbReference type="EMBL" id="EHK17397.1"/>
    </source>
</evidence>
<keyword evidence="2" id="KW-0732">Signal</keyword>
<dbReference type="RefSeq" id="XP_013951590.1">
    <property type="nucleotide sequence ID" value="XM_014096115.1"/>
</dbReference>
<dbReference type="AlphaFoldDB" id="G9N842"/>
<accession>G9N842</accession>
<feature type="region of interest" description="Disordered" evidence="1">
    <location>
        <begin position="178"/>
        <end position="200"/>
    </location>
</feature>
<dbReference type="STRING" id="413071.G9N842"/>
<evidence type="ECO:0000256" key="2">
    <source>
        <dbReference type="SAM" id="SignalP"/>
    </source>
</evidence>
<protein>
    <submittedName>
        <fullName evidence="3">Uncharacterized protein</fullName>
    </submittedName>
</protein>
<dbReference type="OrthoDB" id="4900200at2759"/>
<sequence length="200" mass="21065">MKRMILAAALVGGAAALVANKPIKATNTDCGIICTDEVNECGQKFGGCYDPCVDPVPTPPPCTVPYVTSWHPTPMPTPTSPVEIYNCSAITVCVDGINSCGIPFGGCFPDCKPWNIIVPPCPEDDIDAVPFNPFNPIPSTPASETPPSDIPASETPAPESPALEAPVLEVPFIESPVAEVDEDADGPVPWIPGDFDDWFD</sequence>
<feature type="chain" id="PRO_5003524172" evidence="2">
    <location>
        <begin position="17"/>
        <end position="200"/>
    </location>
</feature>
<gene>
    <name evidence="3" type="ORF">TRIVIDRAFT_66108</name>
</gene>
<dbReference type="VEuPathDB" id="FungiDB:TRIVIDRAFT_66108"/>
<dbReference type="OMA" id="GGCYDPC"/>
<evidence type="ECO:0000313" key="4">
    <source>
        <dbReference type="Proteomes" id="UP000007115"/>
    </source>
</evidence>
<feature type="compositionally biased region" description="Low complexity" evidence="1">
    <location>
        <begin position="151"/>
        <end position="164"/>
    </location>
</feature>
<dbReference type="GeneID" id="25796792"/>
<keyword evidence="4" id="KW-1185">Reference proteome</keyword>
<dbReference type="HOGENOM" id="CLU_1366415_0_0_1"/>
<dbReference type="Proteomes" id="UP000007115">
    <property type="component" value="Unassembled WGS sequence"/>
</dbReference>
<dbReference type="InParanoid" id="G9N842"/>
<feature type="signal peptide" evidence="2">
    <location>
        <begin position="1"/>
        <end position="16"/>
    </location>
</feature>
<dbReference type="EMBL" id="ABDF02000089">
    <property type="protein sequence ID" value="EHK17397.1"/>
    <property type="molecule type" value="Genomic_DNA"/>
</dbReference>
<organism evidence="3 4">
    <name type="scientific">Hypocrea virens (strain Gv29-8 / FGSC 10586)</name>
    <name type="common">Gliocladium virens</name>
    <name type="synonym">Trichoderma virens</name>
    <dbReference type="NCBI Taxonomy" id="413071"/>
    <lineage>
        <taxon>Eukaryota</taxon>
        <taxon>Fungi</taxon>
        <taxon>Dikarya</taxon>
        <taxon>Ascomycota</taxon>
        <taxon>Pezizomycotina</taxon>
        <taxon>Sordariomycetes</taxon>
        <taxon>Hypocreomycetidae</taxon>
        <taxon>Hypocreales</taxon>
        <taxon>Hypocreaceae</taxon>
        <taxon>Trichoderma</taxon>
    </lineage>
</organism>
<reference evidence="3 4" key="1">
    <citation type="journal article" date="2011" name="Genome Biol.">
        <title>Comparative genome sequence analysis underscores mycoparasitism as the ancestral life style of Trichoderma.</title>
        <authorList>
            <person name="Kubicek C.P."/>
            <person name="Herrera-Estrella A."/>
            <person name="Seidl-Seiboth V."/>
            <person name="Martinez D.A."/>
            <person name="Druzhinina I.S."/>
            <person name="Thon M."/>
            <person name="Zeilinger S."/>
            <person name="Casas-Flores S."/>
            <person name="Horwitz B.A."/>
            <person name="Mukherjee P.K."/>
            <person name="Mukherjee M."/>
            <person name="Kredics L."/>
            <person name="Alcaraz L.D."/>
            <person name="Aerts A."/>
            <person name="Antal Z."/>
            <person name="Atanasova L."/>
            <person name="Cervantes-Badillo M.G."/>
            <person name="Challacombe J."/>
            <person name="Chertkov O."/>
            <person name="McCluskey K."/>
            <person name="Coulpier F."/>
            <person name="Deshpande N."/>
            <person name="von Doehren H."/>
            <person name="Ebbole D.J."/>
            <person name="Esquivel-Naranjo E.U."/>
            <person name="Fekete E."/>
            <person name="Flipphi M."/>
            <person name="Glaser F."/>
            <person name="Gomez-Rodriguez E.Y."/>
            <person name="Gruber S."/>
            <person name="Han C."/>
            <person name="Henrissat B."/>
            <person name="Hermosa R."/>
            <person name="Hernandez-Onate M."/>
            <person name="Karaffa L."/>
            <person name="Kosti I."/>
            <person name="Le Crom S."/>
            <person name="Lindquist E."/>
            <person name="Lucas S."/>
            <person name="Luebeck M."/>
            <person name="Luebeck P.S."/>
            <person name="Margeot A."/>
            <person name="Metz B."/>
            <person name="Misra M."/>
            <person name="Nevalainen H."/>
            <person name="Omann M."/>
            <person name="Packer N."/>
            <person name="Perrone G."/>
            <person name="Uresti-Rivera E.E."/>
            <person name="Salamov A."/>
            <person name="Schmoll M."/>
            <person name="Seiboth B."/>
            <person name="Shapiro H."/>
            <person name="Sukno S."/>
            <person name="Tamayo-Ramos J.A."/>
            <person name="Tisch D."/>
            <person name="Wiest A."/>
            <person name="Wilkinson H.H."/>
            <person name="Zhang M."/>
            <person name="Coutinho P.M."/>
            <person name="Kenerley C.M."/>
            <person name="Monte E."/>
            <person name="Baker S.E."/>
            <person name="Grigoriev I.V."/>
        </authorList>
    </citation>
    <scope>NUCLEOTIDE SEQUENCE [LARGE SCALE GENOMIC DNA]</scope>
    <source>
        <strain evidence="4">Gv29-8 / FGSC 10586</strain>
    </source>
</reference>
<name>G9N842_HYPVG</name>
<evidence type="ECO:0000256" key="1">
    <source>
        <dbReference type="SAM" id="MobiDB-lite"/>
    </source>
</evidence>
<comment type="caution">
    <text evidence="3">The sequence shown here is derived from an EMBL/GenBank/DDBJ whole genome shotgun (WGS) entry which is preliminary data.</text>
</comment>
<dbReference type="eggNOG" id="ENOG502SN2C">
    <property type="taxonomic scope" value="Eukaryota"/>
</dbReference>